<reference evidence="12 13" key="1">
    <citation type="submission" date="2015-01" db="EMBL/GenBank/DDBJ databases">
        <title>The Genome Sequence of Exophiala spinifera CBS89968.</title>
        <authorList>
            <consortium name="The Broad Institute Genomics Platform"/>
            <person name="Cuomo C."/>
            <person name="de Hoog S."/>
            <person name="Gorbushina A."/>
            <person name="Stielow B."/>
            <person name="Teixiera M."/>
            <person name="Abouelleil A."/>
            <person name="Chapman S.B."/>
            <person name="Priest M."/>
            <person name="Young S.K."/>
            <person name="Wortman J."/>
            <person name="Nusbaum C."/>
            <person name="Birren B."/>
        </authorList>
    </citation>
    <scope>NUCLEOTIDE SEQUENCE [LARGE SCALE GENOMIC DNA]</scope>
    <source>
        <strain evidence="12 13">CBS 89968</strain>
    </source>
</reference>
<dbReference type="FunFam" id="2.20.25.190:FF:000001">
    <property type="entry name" value="Transcription elongation factor 1 homolog"/>
    <property type="match status" value="1"/>
</dbReference>
<evidence type="ECO:0000256" key="2">
    <source>
        <dbReference type="ARBA" id="ARBA00004123"/>
    </source>
</evidence>
<feature type="compositionally biased region" description="Low complexity" evidence="11">
    <location>
        <begin position="118"/>
        <end position="128"/>
    </location>
</feature>
<dbReference type="PANTHER" id="PTHR20934">
    <property type="entry name" value="TRANSCRIPTION ELONGATION FACTOR 1 HOMOLOG"/>
    <property type="match status" value="1"/>
</dbReference>
<evidence type="ECO:0000256" key="5">
    <source>
        <dbReference type="ARBA" id="ARBA00022771"/>
    </source>
</evidence>
<dbReference type="STRING" id="91928.A0A0D1ZB71"/>
<evidence type="ECO:0000256" key="9">
    <source>
        <dbReference type="ARBA" id="ARBA00023242"/>
    </source>
</evidence>
<dbReference type="OrthoDB" id="445983at2759"/>
<feature type="region of interest" description="Disordered" evidence="11">
    <location>
        <begin position="1"/>
        <end position="36"/>
    </location>
</feature>
<protein>
    <recommendedName>
        <fullName evidence="10">Transcription elongation factor 1 homolog</fullName>
    </recommendedName>
</protein>
<dbReference type="VEuPathDB" id="FungiDB:PV08_11234"/>
<evidence type="ECO:0000313" key="13">
    <source>
        <dbReference type="Proteomes" id="UP000053328"/>
    </source>
</evidence>
<comment type="similarity">
    <text evidence="3 10">Belongs to the ELOF1 family.</text>
</comment>
<dbReference type="PANTHER" id="PTHR20934:SF0">
    <property type="entry name" value="TRANSCRIPTION ELONGATION FACTOR 1 HOMOLOG"/>
    <property type="match status" value="1"/>
</dbReference>
<dbReference type="GO" id="GO:0008023">
    <property type="term" value="C:transcription elongation factor complex"/>
    <property type="evidence" value="ECO:0007669"/>
    <property type="project" value="TreeGrafter"/>
</dbReference>
<dbReference type="AlphaFoldDB" id="A0A0D1ZB71"/>
<dbReference type="InterPro" id="IPR007808">
    <property type="entry name" value="Elf1"/>
</dbReference>
<sequence>MSPSVPPARPLEAAQTDLPSQGKRKAATKPQGPKKREPLATTFTCLFCNHEKAIQIKLDKKAGVGNLHCKVCGQRFQTGINYLSAAVDVYSDWIDACENVAQEAAAQEAEDQKFSSYATARPGAGAAASRVDDEEEEDGDYGGY</sequence>
<name>A0A0D1ZB71_9EURO</name>
<dbReference type="HOGENOM" id="CLU_105983_0_0_1"/>
<dbReference type="Pfam" id="PF05129">
    <property type="entry name" value="Zn_ribbon_Elf1"/>
    <property type="match status" value="1"/>
</dbReference>
<proteinExistence type="inferred from homology"/>
<dbReference type="GeneID" id="27338317"/>
<evidence type="ECO:0000256" key="4">
    <source>
        <dbReference type="ARBA" id="ARBA00022723"/>
    </source>
</evidence>
<keyword evidence="6 10" id="KW-0862">Zinc</keyword>
<evidence type="ECO:0000313" key="12">
    <source>
        <dbReference type="EMBL" id="KIW10272.1"/>
    </source>
</evidence>
<evidence type="ECO:0000256" key="11">
    <source>
        <dbReference type="SAM" id="MobiDB-lite"/>
    </source>
</evidence>
<dbReference type="Gene3D" id="2.20.25.190">
    <property type="match status" value="1"/>
</dbReference>
<dbReference type="RefSeq" id="XP_016230488.1">
    <property type="nucleotide sequence ID" value="XM_016385544.1"/>
</dbReference>
<evidence type="ECO:0000256" key="6">
    <source>
        <dbReference type="ARBA" id="ARBA00022833"/>
    </source>
</evidence>
<keyword evidence="7 10" id="KW-0805">Transcription regulation</keyword>
<keyword evidence="5 10" id="KW-0863">Zinc-finger</keyword>
<dbReference type="SUPFAM" id="SSF57783">
    <property type="entry name" value="Zinc beta-ribbon"/>
    <property type="match status" value="1"/>
</dbReference>
<evidence type="ECO:0000256" key="8">
    <source>
        <dbReference type="ARBA" id="ARBA00023163"/>
    </source>
</evidence>
<dbReference type="EMBL" id="KN847500">
    <property type="protein sequence ID" value="KIW10272.1"/>
    <property type="molecule type" value="Genomic_DNA"/>
</dbReference>
<comment type="subcellular location">
    <subcellularLocation>
        <location evidence="2 10">Nucleus</location>
    </subcellularLocation>
</comment>
<evidence type="ECO:0000256" key="7">
    <source>
        <dbReference type="ARBA" id="ARBA00023015"/>
    </source>
</evidence>
<feature type="region of interest" description="Disordered" evidence="11">
    <location>
        <begin position="111"/>
        <end position="144"/>
    </location>
</feature>
<dbReference type="GO" id="GO:0006368">
    <property type="term" value="P:transcription elongation by RNA polymerase II"/>
    <property type="evidence" value="ECO:0007669"/>
    <property type="project" value="TreeGrafter"/>
</dbReference>
<dbReference type="Proteomes" id="UP000053328">
    <property type="component" value="Unassembled WGS sequence"/>
</dbReference>
<keyword evidence="4 10" id="KW-0479">Metal-binding</keyword>
<dbReference type="InterPro" id="IPR038567">
    <property type="entry name" value="T_Elf1_sf"/>
</dbReference>
<organism evidence="12 13">
    <name type="scientific">Exophiala spinifera</name>
    <dbReference type="NCBI Taxonomy" id="91928"/>
    <lineage>
        <taxon>Eukaryota</taxon>
        <taxon>Fungi</taxon>
        <taxon>Dikarya</taxon>
        <taxon>Ascomycota</taxon>
        <taxon>Pezizomycotina</taxon>
        <taxon>Eurotiomycetes</taxon>
        <taxon>Chaetothyriomycetidae</taxon>
        <taxon>Chaetothyriales</taxon>
        <taxon>Herpotrichiellaceae</taxon>
        <taxon>Exophiala</taxon>
    </lineage>
</organism>
<gene>
    <name evidence="12" type="ORF">PV08_11234</name>
</gene>
<accession>A0A0D1ZB71</accession>
<evidence type="ECO:0000256" key="1">
    <source>
        <dbReference type="ARBA" id="ARBA00003357"/>
    </source>
</evidence>
<evidence type="ECO:0000256" key="10">
    <source>
        <dbReference type="RuleBase" id="RU364033"/>
    </source>
</evidence>
<keyword evidence="13" id="KW-1185">Reference proteome</keyword>
<keyword evidence="8 10" id="KW-0804">Transcription</keyword>
<comment type="function">
    <text evidence="1 10">Transcription elongation factor implicated in the maintenance of proper chromatin structure in actively transcribed regions.</text>
</comment>
<evidence type="ECO:0000256" key="3">
    <source>
        <dbReference type="ARBA" id="ARBA00009730"/>
    </source>
</evidence>
<dbReference type="GO" id="GO:0008270">
    <property type="term" value="F:zinc ion binding"/>
    <property type="evidence" value="ECO:0007669"/>
    <property type="project" value="UniProtKB-KW"/>
</dbReference>
<keyword evidence="9 10" id="KW-0539">Nucleus</keyword>
<feature type="compositionally biased region" description="Acidic residues" evidence="11">
    <location>
        <begin position="132"/>
        <end position="144"/>
    </location>
</feature>
<dbReference type="GO" id="GO:0000993">
    <property type="term" value="F:RNA polymerase II complex binding"/>
    <property type="evidence" value="ECO:0007669"/>
    <property type="project" value="TreeGrafter"/>
</dbReference>